<evidence type="ECO:0000313" key="2">
    <source>
        <dbReference type="EMBL" id="CAH3124313.1"/>
    </source>
</evidence>
<organism evidence="2 3">
    <name type="scientific">Porites lobata</name>
    <dbReference type="NCBI Taxonomy" id="104759"/>
    <lineage>
        <taxon>Eukaryota</taxon>
        <taxon>Metazoa</taxon>
        <taxon>Cnidaria</taxon>
        <taxon>Anthozoa</taxon>
        <taxon>Hexacorallia</taxon>
        <taxon>Scleractinia</taxon>
        <taxon>Fungiina</taxon>
        <taxon>Poritidae</taxon>
        <taxon>Porites</taxon>
    </lineage>
</organism>
<protein>
    <submittedName>
        <fullName evidence="2">Uncharacterized protein</fullName>
    </submittedName>
</protein>
<dbReference type="Proteomes" id="UP001159405">
    <property type="component" value="Unassembled WGS sequence"/>
</dbReference>
<comment type="caution">
    <text evidence="2">The sequence shown here is derived from an EMBL/GenBank/DDBJ whole genome shotgun (WGS) entry which is preliminary data.</text>
</comment>
<feature type="non-terminal residue" evidence="2">
    <location>
        <position position="171"/>
    </location>
</feature>
<reference evidence="2 3" key="1">
    <citation type="submission" date="2022-05" db="EMBL/GenBank/DDBJ databases">
        <authorList>
            <consortium name="Genoscope - CEA"/>
            <person name="William W."/>
        </authorList>
    </citation>
    <scope>NUCLEOTIDE SEQUENCE [LARGE SCALE GENOMIC DNA]</scope>
</reference>
<sequence length="171" mass="20209">LNTQFLLPCFEEKKLFPRFYGKELDKLKVYDALKKDMHVEVRTKWGELKCHCSRIPILRLSKTARNLNKVFLTCGTPASAATRCKYFQWIHTPLFIDKRPLQKLKYATNLAKKQEEQRKAQTKYPWKSTPLPSTFHWSPEISKELKKQACQANKHDEWKPPPGAEKYEKNE</sequence>
<feature type="non-terminal residue" evidence="2">
    <location>
        <position position="1"/>
    </location>
</feature>
<gene>
    <name evidence="2" type="ORF">PLOB_00030513</name>
</gene>
<evidence type="ECO:0000313" key="3">
    <source>
        <dbReference type="Proteomes" id="UP001159405"/>
    </source>
</evidence>
<accession>A0ABN8NW06</accession>
<keyword evidence="3" id="KW-1185">Reference proteome</keyword>
<evidence type="ECO:0000256" key="1">
    <source>
        <dbReference type="SAM" id="MobiDB-lite"/>
    </source>
</evidence>
<feature type="region of interest" description="Disordered" evidence="1">
    <location>
        <begin position="145"/>
        <end position="171"/>
    </location>
</feature>
<proteinExistence type="predicted"/>
<dbReference type="EMBL" id="CALNXK010000039">
    <property type="protein sequence ID" value="CAH3124313.1"/>
    <property type="molecule type" value="Genomic_DNA"/>
</dbReference>
<name>A0ABN8NW06_9CNID</name>